<comment type="caution">
    <text evidence="2">The sequence shown here is derived from an EMBL/GenBank/DDBJ whole genome shotgun (WGS) entry which is preliminary data.</text>
</comment>
<dbReference type="Gene3D" id="3.30.110.170">
    <property type="entry name" value="Protein of unknown function (DUF541), domain 1"/>
    <property type="match status" value="1"/>
</dbReference>
<proteinExistence type="predicted"/>
<evidence type="ECO:0008006" key="4">
    <source>
        <dbReference type="Google" id="ProtNLM"/>
    </source>
</evidence>
<dbReference type="InterPro" id="IPR052022">
    <property type="entry name" value="26kDa_periplasmic_antigen"/>
</dbReference>
<reference evidence="2 3" key="1">
    <citation type="journal article" date="2016" name="Nat. Commun.">
        <title>Thousands of microbial genomes shed light on interconnected biogeochemical processes in an aquifer system.</title>
        <authorList>
            <person name="Anantharaman K."/>
            <person name="Brown C.T."/>
            <person name="Hug L.A."/>
            <person name="Sharon I."/>
            <person name="Castelle C.J."/>
            <person name="Probst A.J."/>
            <person name="Thomas B.C."/>
            <person name="Singh A."/>
            <person name="Wilkins M.J."/>
            <person name="Karaoz U."/>
            <person name="Brodie E.L."/>
            <person name="Williams K.H."/>
            <person name="Hubbard S.S."/>
            <person name="Banfield J.F."/>
        </authorList>
    </citation>
    <scope>NUCLEOTIDE SEQUENCE [LARGE SCALE GENOMIC DNA]</scope>
</reference>
<dbReference type="AlphaFoldDB" id="A0A1G1Z247"/>
<keyword evidence="1" id="KW-0812">Transmembrane</keyword>
<dbReference type="GO" id="GO:0006974">
    <property type="term" value="P:DNA damage response"/>
    <property type="evidence" value="ECO:0007669"/>
    <property type="project" value="TreeGrafter"/>
</dbReference>
<dbReference type="InterPro" id="IPR007497">
    <property type="entry name" value="SIMPL/DUF541"/>
</dbReference>
<dbReference type="PANTHER" id="PTHR34387">
    <property type="entry name" value="SLR1258 PROTEIN"/>
    <property type="match status" value="1"/>
</dbReference>
<dbReference type="EMBL" id="MHIX01000042">
    <property type="protein sequence ID" value="OGY58519.1"/>
    <property type="molecule type" value="Genomic_DNA"/>
</dbReference>
<evidence type="ECO:0000313" key="2">
    <source>
        <dbReference type="EMBL" id="OGY58519.1"/>
    </source>
</evidence>
<dbReference type="STRING" id="1797689.A3F24_01075"/>
<dbReference type="Gene3D" id="3.30.70.2970">
    <property type="entry name" value="Protein of unknown function (DUF541), domain 2"/>
    <property type="match status" value="1"/>
</dbReference>
<evidence type="ECO:0000313" key="3">
    <source>
        <dbReference type="Proteomes" id="UP000178515"/>
    </source>
</evidence>
<dbReference type="Pfam" id="PF04402">
    <property type="entry name" value="SIMPL"/>
    <property type="match status" value="1"/>
</dbReference>
<gene>
    <name evidence="2" type="ORF">A3F24_01075</name>
</gene>
<feature type="transmembrane region" description="Helical" evidence="1">
    <location>
        <begin position="12"/>
        <end position="34"/>
    </location>
</feature>
<keyword evidence="1" id="KW-1133">Transmembrane helix</keyword>
<organism evidence="2 3">
    <name type="scientific">Candidatus Colwellbacteria bacterium RIFCSPHIGHO2_12_FULL_44_17</name>
    <dbReference type="NCBI Taxonomy" id="1797689"/>
    <lineage>
        <taxon>Bacteria</taxon>
        <taxon>Candidatus Colwelliibacteriota</taxon>
    </lineage>
</organism>
<accession>A0A1G1Z247</accession>
<dbReference type="Proteomes" id="UP000178515">
    <property type="component" value="Unassembled WGS sequence"/>
</dbReference>
<evidence type="ECO:0000256" key="1">
    <source>
        <dbReference type="SAM" id="Phobius"/>
    </source>
</evidence>
<keyword evidence="1" id="KW-0472">Membrane</keyword>
<protein>
    <recommendedName>
        <fullName evidence="4">SIMPL domain-containing protein</fullName>
    </recommendedName>
</protein>
<sequence>MQDIYNRAKNTIWILLDILVAVAIIAVAVSVPAIKSWADSMISIRTVNVSAEGKATVEPDIATISFSVVSEGSNPEKLETDNNEKMTKAIDKVKKEGIEAKDIKTTQYQLSPRYEYNETTRKTYISGYTLTQSVQVKIRDLKKVATILGGLPGVGINQIGQVEFSVEDPDKYLDNARNEAFAKAHAKAQAMAKATGVELGDVVNFSEYRGGYPGPIYYGEAMGKGGDVQTSYTAPSIEPGSQEITVNVNITYEVED</sequence>
<name>A0A1G1Z247_9BACT</name>
<dbReference type="PANTHER" id="PTHR34387:SF1">
    <property type="entry name" value="PERIPLASMIC IMMUNOGENIC PROTEIN"/>
    <property type="match status" value="1"/>
</dbReference>